<dbReference type="EMBL" id="JXTB01000037">
    <property type="protein sequence ID" value="PON72873.1"/>
    <property type="molecule type" value="Genomic_DNA"/>
</dbReference>
<proteinExistence type="predicted"/>
<accession>A0A2P5DHZ7</accession>
<sequence>KIARDFYASLAANEMSSGGGDGDAMIVQPPAIDCRWWQRSRRREVSRQRLALKSAFWPER</sequence>
<evidence type="ECO:0000313" key="2">
    <source>
        <dbReference type="Proteomes" id="UP000237105"/>
    </source>
</evidence>
<comment type="caution">
    <text evidence="1">The sequence shown here is derived from an EMBL/GenBank/DDBJ whole genome shotgun (WGS) entry which is preliminary data.</text>
</comment>
<dbReference type="AlphaFoldDB" id="A0A2P5DHZ7"/>
<keyword evidence="2" id="KW-1185">Reference proteome</keyword>
<gene>
    <name evidence="1" type="ORF">PanWU01x14_063420</name>
</gene>
<reference evidence="2" key="1">
    <citation type="submission" date="2016-06" db="EMBL/GenBank/DDBJ databases">
        <title>Parallel loss of symbiosis genes in relatives of nitrogen-fixing non-legume Parasponia.</title>
        <authorList>
            <person name="Van Velzen R."/>
            <person name="Holmer R."/>
            <person name="Bu F."/>
            <person name="Rutten L."/>
            <person name="Van Zeijl A."/>
            <person name="Liu W."/>
            <person name="Santuari L."/>
            <person name="Cao Q."/>
            <person name="Sharma T."/>
            <person name="Shen D."/>
            <person name="Roswanjaya Y."/>
            <person name="Wardhani T."/>
            <person name="Kalhor M.S."/>
            <person name="Jansen J."/>
            <person name="Van den Hoogen J."/>
            <person name="Gungor B."/>
            <person name="Hartog M."/>
            <person name="Hontelez J."/>
            <person name="Verver J."/>
            <person name="Yang W.-C."/>
            <person name="Schijlen E."/>
            <person name="Repin R."/>
            <person name="Schilthuizen M."/>
            <person name="Schranz E."/>
            <person name="Heidstra R."/>
            <person name="Miyata K."/>
            <person name="Fedorova E."/>
            <person name="Kohlen W."/>
            <person name="Bisseling T."/>
            <person name="Smit S."/>
            <person name="Geurts R."/>
        </authorList>
    </citation>
    <scope>NUCLEOTIDE SEQUENCE [LARGE SCALE GENOMIC DNA]</scope>
    <source>
        <strain evidence="2">cv. WU1-14</strain>
    </source>
</reference>
<evidence type="ECO:0000313" key="1">
    <source>
        <dbReference type="EMBL" id="PON72873.1"/>
    </source>
</evidence>
<protein>
    <submittedName>
        <fullName evidence="1">Uncharacterized protein</fullName>
    </submittedName>
</protein>
<name>A0A2P5DHZ7_PARAD</name>
<organism evidence="1 2">
    <name type="scientific">Parasponia andersonii</name>
    <name type="common">Sponia andersonii</name>
    <dbReference type="NCBI Taxonomy" id="3476"/>
    <lineage>
        <taxon>Eukaryota</taxon>
        <taxon>Viridiplantae</taxon>
        <taxon>Streptophyta</taxon>
        <taxon>Embryophyta</taxon>
        <taxon>Tracheophyta</taxon>
        <taxon>Spermatophyta</taxon>
        <taxon>Magnoliopsida</taxon>
        <taxon>eudicotyledons</taxon>
        <taxon>Gunneridae</taxon>
        <taxon>Pentapetalae</taxon>
        <taxon>rosids</taxon>
        <taxon>fabids</taxon>
        <taxon>Rosales</taxon>
        <taxon>Cannabaceae</taxon>
        <taxon>Parasponia</taxon>
    </lineage>
</organism>
<feature type="non-terminal residue" evidence="1">
    <location>
        <position position="1"/>
    </location>
</feature>
<dbReference type="Proteomes" id="UP000237105">
    <property type="component" value="Unassembled WGS sequence"/>
</dbReference>